<evidence type="ECO:0000256" key="2">
    <source>
        <dbReference type="ARBA" id="ARBA00022475"/>
    </source>
</evidence>
<protein>
    <submittedName>
        <fullName evidence="7">MFS transporter</fullName>
    </submittedName>
</protein>
<feature type="transmembrane region" description="Helical" evidence="6">
    <location>
        <begin position="271"/>
        <end position="290"/>
    </location>
</feature>
<dbReference type="EMBL" id="QSJI01000001">
    <property type="protein sequence ID" value="RHD57566.1"/>
    <property type="molecule type" value="Genomic_DNA"/>
</dbReference>
<feature type="transmembrane region" description="Helical" evidence="6">
    <location>
        <begin position="12"/>
        <end position="36"/>
    </location>
</feature>
<gene>
    <name evidence="7" type="ORF">DW787_01630</name>
</gene>
<evidence type="ECO:0000256" key="5">
    <source>
        <dbReference type="ARBA" id="ARBA00023136"/>
    </source>
</evidence>
<evidence type="ECO:0000313" key="7">
    <source>
        <dbReference type="EMBL" id="RHD57566.1"/>
    </source>
</evidence>
<keyword evidence="4 6" id="KW-1133">Transmembrane helix</keyword>
<keyword evidence="3 6" id="KW-0812">Transmembrane</keyword>
<evidence type="ECO:0000256" key="1">
    <source>
        <dbReference type="ARBA" id="ARBA00004651"/>
    </source>
</evidence>
<feature type="transmembrane region" description="Helical" evidence="6">
    <location>
        <begin position="297"/>
        <end position="316"/>
    </location>
</feature>
<accession>A0A414G036</accession>
<dbReference type="Proteomes" id="UP000286050">
    <property type="component" value="Unassembled WGS sequence"/>
</dbReference>
<keyword evidence="2" id="KW-1003">Cell membrane</keyword>
<dbReference type="PANTHER" id="PTHR23513:SF6">
    <property type="entry name" value="MAJOR FACILITATOR SUPERFAMILY ASSOCIATED DOMAIN-CONTAINING PROTEIN"/>
    <property type="match status" value="1"/>
</dbReference>
<dbReference type="CDD" id="cd06173">
    <property type="entry name" value="MFS_MefA_like"/>
    <property type="match status" value="1"/>
</dbReference>
<feature type="transmembrane region" description="Helical" evidence="6">
    <location>
        <begin position="385"/>
        <end position="409"/>
    </location>
</feature>
<dbReference type="AlphaFoldDB" id="A0A414G036"/>
<dbReference type="PANTHER" id="PTHR23513">
    <property type="entry name" value="INTEGRAL MEMBRANE EFFLUX PROTEIN-RELATED"/>
    <property type="match status" value="1"/>
</dbReference>
<dbReference type="RefSeq" id="WP_118271336.1">
    <property type="nucleotide sequence ID" value="NZ_QSJI01000001.1"/>
</dbReference>
<dbReference type="GO" id="GO:0005886">
    <property type="term" value="C:plasma membrane"/>
    <property type="evidence" value="ECO:0007669"/>
    <property type="project" value="UniProtKB-SubCell"/>
</dbReference>
<evidence type="ECO:0000256" key="4">
    <source>
        <dbReference type="ARBA" id="ARBA00022989"/>
    </source>
</evidence>
<comment type="caution">
    <text evidence="7">The sequence shown here is derived from an EMBL/GenBank/DDBJ whole genome shotgun (WGS) entry which is preliminary data.</text>
</comment>
<dbReference type="InterPro" id="IPR036259">
    <property type="entry name" value="MFS_trans_sf"/>
</dbReference>
<dbReference type="Pfam" id="PF07690">
    <property type="entry name" value="MFS_1"/>
    <property type="match status" value="1"/>
</dbReference>
<feature type="transmembrane region" description="Helical" evidence="6">
    <location>
        <begin position="79"/>
        <end position="97"/>
    </location>
</feature>
<proteinExistence type="predicted"/>
<feature type="transmembrane region" description="Helical" evidence="6">
    <location>
        <begin position="322"/>
        <end position="340"/>
    </location>
</feature>
<sequence length="416" mass="43470">MTQPNPRASWKRSLAIVWIGEFFSVLTSSILQMGLIWHVTLTTGSASALSFVSLAAFLPMALLGAFAGTIVDRTSIKRLMIGADLFIAAVSLTLVFGSLRGDLSVTAVAAVLFVRALGSMLHTPAFNALTPLMAPPEALGKLAGMLQFMQSGSYIIGNAIAAVIYPAFGLTFMIALDVAGAVLASIAVAVSGIKTPVPERHALEENAEASRRAVRAFLSETADGFRELKRHRGLFAMLWIGFAFSVLFSPISALFPLMVFDHFGGTTTQSAIAEIAFSVGMIAASGWIGVTGGLRNHALSCALAIALFGAATLASGLVPPSALVVFLGLTFAMGLSSPLYSAPQMALMQERIDPECMGRVFGLYGAVCSWAMPVGLVASTLFADAIGVSACFVLIGAAMVILAGITWTIPSIRKIG</sequence>
<dbReference type="InterPro" id="IPR011701">
    <property type="entry name" value="MFS"/>
</dbReference>
<evidence type="ECO:0000256" key="6">
    <source>
        <dbReference type="SAM" id="Phobius"/>
    </source>
</evidence>
<feature type="transmembrane region" description="Helical" evidence="6">
    <location>
        <begin position="234"/>
        <end position="259"/>
    </location>
</feature>
<evidence type="ECO:0000313" key="8">
    <source>
        <dbReference type="Proteomes" id="UP000286050"/>
    </source>
</evidence>
<name>A0A414G036_9ACTN</name>
<reference evidence="7 8" key="1">
    <citation type="submission" date="2018-08" db="EMBL/GenBank/DDBJ databases">
        <title>A genome reference for cultivated species of the human gut microbiota.</title>
        <authorList>
            <person name="Zou Y."/>
            <person name="Xue W."/>
            <person name="Luo G."/>
        </authorList>
    </citation>
    <scope>NUCLEOTIDE SEQUENCE [LARGE SCALE GENOMIC DNA]</scope>
    <source>
        <strain evidence="7 8">AM30-5LB</strain>
    </source>
</reference>
<evidence type="ECO:0000256" key="3">
    <source>
        <dbReference type="ARBA" id="ARBA00022692"/>
    </source>
</evidence>
<dbReference type="SUPFAM" id="SSF103473">
    <property type="entry name" value="MFS general substrate transporter"/>
    <property type="match status" value="1"/>
</dbReference>
<organism evidence="7 8">
    <name type="scientific">Collinsella intestinalis</name>
    <dbReference type="NCBI Taxonomy" id="147207"/>
    <lineage>
        <taxon>Bacteria</taxon>
        <taxon>Bacillati</taxon>
        <taxon>Actinomycetota</taxon>
        <taxon>Coriobacteriia</taxon>
        <taxon>Coriobacteriales</taxon>
        <taxon>Coriobacteriaceae</taxon>
        <taxon>Collinsella</taxon>
    </lineage>
</organism>
<dbReference type="GO" id="GO:0022857">
    <property type="term" value="F:transmembrane transporter activity"/>
    <property type="evidence" value="ECO:0007669"/>
    <property type="project" value="InterPro"/>
</dbReference>
<comment type="subcellular location">
    <subcellularLocation>
        <location evidence="1">Cell membrane</location>
        <topology evidence="1">Multi-pass membrane protein</topology>
    </subcellularLocation>
</comment>
<keyword evidence="5 6" id="KW-0472">Membrane</keyword>
<dbReference type="Gene3D" id="1.20.1250.20">
    <property type="entry name" value="MFS general substrate transporter like domains"/>
    <property type="match status" value="1"/>
</dbReference>
<feature type="transmembrane region" description="Helical" evidence="6">
    <location>
        <begin position="48"/>
        <end position="67"/>
    </location>
</feature>
<feature type="transmembrane region" description="Helical" evidence="6">
    <location>
        <begin position="361"/>
        <end position="379"/>
    </location>
</feature>